<organism evidence="2 3">
    <name type="scientific">Paramecium tetraurelia</name>
    <dbReference type="NCBI Taxonomy" id="5888"/>
    <lineage>
        <taxon>Eukaryota</taxon>
        <taxon>Sar</taxon>
        <taxon>Alveolata</taxon>
        <taxon>Ciliophora</taxon>
        <taxon>Intramacronucleata</taxon>
        <taxon>Oligohymenophorea</taxon>
        <taxon>Peniculida</taxon>
        <taxon>Parameciidae</taxon>
        <taxon>Paramecium</taxon>
    </lineage>
</organism>
<dbReference type="Proteomes" id="UP000000600">
    <property type="component" value="Unassembled WGS sequence"/>
</dbReference>
<dbReference type="Gene3D" id="3.40.50.300">
    <property type="entry name" value="P-loop containing nucleotide triphosphate hydrolases"/>
    <property type="match status" value="1"/>
</dbReference>
<gene>
    <name evidence="2" type="ORF">GSPATT00032682001</name>
</gene>
<dbReference type="EMBL" id="CT868021">
    <property type="protein sequence ID" value="CAK62830.1"/>
    <property type="molecule type" value="Genomic_DNA"/>
</dbReference>
<accession>A0BWB3</accession>
<name>A0BWB3_PARTE</name>
<keyword evidence="3" id="KW-1185">Reference proteome</keyword>
<dbReference type="OMA" id="CEYTYLA"/>
<dbReference type="AlphaFoldDB" id="A0BWB3"/>
<dbReference type="InterPro" id="IPR027417">
    <property type="entry name" value="P-loop_NTPase"/>
</dbReference>
<dbReference type="RefSeq" id="XP_001430228.1">
    <property type="nucleotide sequence ID" value="XM_001430191.2"/>
</dbReference>
<sequence length="537" mass="61953">METKKPIALLLSKVGRGKTCFFNKICTQSKKTQFGGSSCTREIFLKCSSFGKGFYLMDTPGFGCDEDIITHLSALFVAAERPLNAILILTKFDRSCVMKEEINQALSMLSQCREIIIVIVTFWDDVEKEPQESQDKLKSDIEDQVMKPLKLKSFICTSKSTTGDLICSQLDQLIQNNVKRSVQLTPQEFSFQFSKHTLFSIQDELETHKLKQAFQNKCEVVLKFIQQQPDNSEKTSDLMHEIILLIKKEAHKTVMEFTNQNRDKFEELVEKFGICEYTYLAHTKLKAEIMGTLEQVKQIAMLKMQTYQFHCYNFIKKCPNCGLIWYKVSGCDGVTSCGKILPEKDEPKHTPKPKRYQVIFNGYDLEIIENIQINNQSKINDLTIINEQSNNNDQNQGLLDGQSNGLLGCGIEFNWKETDSLTEQEIIDLRDTGYLDMLCMVQDKDSKDIENEKRYLQKIEEQQMRVRESLNRQIEAENNNFEQKEKASQNEQFNEERKNSDQQIAISYIQQENNQTSFKDDAKIQNDSCSISTCNIS</sequence>
<evidence type="ECO:0000313" key="2">
    <source>
        <dbReference type="EMBL" id="CAK62830.1"/>
    </source>
</evidence>
<dbReference type="KEGG" id="ptm:GSPATT00032682001"/>
<dbReference type="InParanoid" id="A0BWB3"/>
<evidence type="ECO:0000313" key="3">
    <source>
        <dbReference type="Proteomes" id="UP000000600"/>
    </source>
</evidence>
<dbReference type="HOGENOM" id="CLU_028781_0_0_1"/>
<feature type="region of interest" description="Disordered" evidence="1">
    <location>
        <begin position="477"/>
        <end position="500"/>
    </location>
</feature>
<dbReference type="CDD" id="cd00882">
    <property type="entry name" value="Ras_like_GTPase"/>
    <property type="match status" value="1"/>
</dbReference>
<dbReference type="GeneID" id="5016012"/>
<evidence type="ECO:0008006" key="4">
    <source>
        <dbReference type="Google" id="ProtNLM"/>
    </source>
</evidence>
<dbReference type="OrthoDB" id="8954335at2759"/>
<reference evidence="2 3" key="1">
    <citation type="journal article" date="2006" name="Nature">
        <title>Global trends of whole-genome duplications revealed by the ciliate Paramecium tetraurelia.</title>
        <authorList>
            <consortium name="Genoscope"/>
            <person name="Aury J.-M."/>
            <person name="Jaillon O."/>
            <person name="Duret L."/>
            <person name="Noel B."/>
            <person name="Jubin C."/>
            <person name="Porcel B.M."/>
            <person name="Segurens B."/>
            <person name="Daubin V."/>
            <person name="Anthouard V."/>
            <person name="Aiach N."/>
            <person name="Arnaiz O."/>
            <person name="Billaut A."/>
            <person name="Beisson J."/>
            <person name="Blanc I."/>
            <person name="Bouhouche K."/>
            <person name="Camara F."/>
            <person name="Duharcourt S."/>
            <person name="Guigo R."/>
            <person name="Gogendeau D."/>
            <person name="Katinka M."/>
            <person name="Keller A.-M."/>
            <person name="Kissmehl R."/>
            <person name="Klotz C."/>
            <person name="Koll F."/>
            <person name="Le Moue A."/>
            <person name="Lepere C."/>
            <person name="Malinsky S."/>
            <person name="Nowacki M."/>
            <person name="Nowak J.K."/>
            <person name="Plattner H."/>
            <person name="Poulain J."/>
            <person name="Ruiz F."/>
            <person name="Serrano V."/>
            <person name="Zagulski M."/>
            <person name="Dessen P."/>
            <person name="Betermier M."/>
            <person name="Weissenbach J."/>
            <person name="Scarpelli C."/>
            <person name="Schachter V."/>
            <person name="Sperling L."/>
            <person name="Meyer E."/>
            <person name="Cohen J."/>
            <person name="Wincker P."/>
        </authorList>
    </citation>
    <scope>NUCLEOTIDE SEQUENCE [LARGE SCALE GENOMIC DNA]</scope>
    <source>
        <strain evidence="2 3">Stock d4-2</strain>
    </source>
</reference>
<dbReference type="SUPFAM" id="SSF52540">
    <property type="entry name" value="P-loop containing nucleoside triphosphate hydrolases"/>
    <property type="match status" value="1"/>
</dbReference>
<proteinExistence type="predicted"/>
<evidence type="ECO:0000256" key="1">
    <source>
        <dbReference type="SAM" id="MobiDB-lite"/>
    </source>
</evidence>
<feature type="compositionally biased region" description="Basic and acidic residues" evidence="1">
    <location>
        <begin position="482"/>
        <end position="500"/>
    </location>
</feature>
<protein>
    <recommendedName>
        <fullName evidence="4">G domain-containing protein</fullName>
    </recommendedName>
</protein>
<dbReference type="eggNOG" id="ENOG502S8NM">
    <property type="taxonomic scope" value="Eukaryota"/>
</dbReference>